<feature type="region of interest" description="Disordered" evidence="11">
    <location>
        <begin position="71"/>
        <end position="95"/>
    </location>
</feature>
<reference evidence="14" key="1">
    <citation type="submission" date="2023-05" db="EMBL/GenBank/DDBJ databases">
        <authorList>
            <person name="Huff M."/>
        </authorList>
    </citation>
    <scope>NUCLEOTIDE SEQUENCE</scope>
</reference>
<dbReference type="Pfam" id="PF00447">
    <property type="entry name" value="HSF_DNA-bind"/>
    <property type="match status" value="1"/>
</dbReference>
<comment type="subcellular location">
    <subcellularLocation>
        <location evidence="1">Nucleus</location>
    </subcellularLocation>
</comment>
<evidence type="ECO:0000313" key="14">
    <source>
        <dbReference type="EMBL" id="CAI9772712.1"/>
    </source>
</evidence>
<evidence type="ECO:0000256" key="9">
    <source>
        <dbReference type="RuleBase" id="RU004020"/>
    </source>
</evidence>
<evidence type="ECO:0000256" key="5">
    <source>
        <dbReference type="ARBA" id="ARBA00023016"/>
    </source>
</evidence>
<dbReference type="FunFam" id="1.10.10.10:FF:000037">
    <property type="entry name" value="Heat stress transcription factor B-4"/>
    <property type="match status" value="1"/>
</dbReference>
<evidence type="ECO:0000256" key="6">
    <source>
        <dbReference type="ARBA" id="ARBA00023125"/>
    </source>
</evidence>
<evidence type="ECO:0000313" key="15">
    <source>
        <dbReference type="Proteomes" id="UP000834106"/>
    </source>
</evidence>
<dbReference type="Gene3D" id="1.10.10.10">
    <property type="entry name" value="Winged helix-like DNA-binding domain superfamily/Winged helix DNA-binding domain"/>
    <property type="match status" value="1"/>
</dbReference>
<evidence type="ECO:0000256" key="4">
    <source>
        <dbReference type="ARBA" id="ARBA00023015"/>
    </source>
</evidence>
<dbReference type="GO" id="GO:0000978">
    <property type="term" value="F:RNA polymerase II cis-regulatory region sequence-specific DNA binding"/>
    <property type="evidence" value="ECO:0007669"/>
    <property type="project" value="TreeGrafter"/>
</dbReference>
<keyword evidence="5" id="KW-0346">Stress response</keyword>
<dbReference type="SMART" id="SM00415">
    <property type="entry name" value="HSF"/>
    <property type="match status" value="1"/>
</dbReference>
<dbReference type="InterPro" id="IPR000232">
    <property type="entry name" value="HSF_DNA-bd"/>
</dbReference>
<dbReference type="EMBL" id="OU503047">
    <property type="protein sequence ID" value="CAI9772712.1"/>
    <property type="molecule type" value="Genomic_DNA"/>
</dbReference>
<keyword evidence="7" id="KW-0804">Transcription</keyword>
<dbReference type="SUPFAM" id="SSF46785">
    <property type="entry name" value="Winged helix' DNA-binding domain"/>
    <property type="match status" value="1"/>
</dbReference>
<keyword evidence="8" id="KW-0539">Nucleus</keyword>
<protein>
    <recommendedName>
        <fullName evidence="13">HSF-type DNA-binding domain-containing protein</fullName>
    </recommendedName>
</protein>
<accession>A0AAD1ZMV7</accession>
<evidence type="ECO:0000256" key="12">
    <source>
        <dbReference type="SAM" id="Phobius"/>
    </source>
</evidence>
<proteinExistence type="inferred from homology"/>
<feature type="region of interest" description="Disordered" evidence="11">
    <location>
        <begin position="320"/>
        <end position="340"/>
    </location>
</feature>
<organism evidence="14 15">
    <name type="scientific">Fraxinus pennsylvanica</name>
    <dbReference type="NCBI Taxonomy" id="56036"/>
    <lineage>
        <taxon>Eukaryota</taxon>
        <taxon>Viridiplantae</taxon>
        <taxon>Streptophyta</taxon>
        <taxon>Embryophyta</taxon>
        <taxon>Tracheophyta</taxon>
        <taxon>Spermatophyta</taxon>
        <taxon>Magnoliopsida</taxon>
        <taxon>eudicotyledons</taxon>
        <taxon>Gunneridae</taxon>
        <taxon>Pentapetalae</taxon>
        <taxon>asterids</taxon>
        <taxon>lamiids</taxon>
        <taxon>Lamiales</taxon>
        <taxon>Oleaceae</taxon>
        <taxon>Oleeae</taxon>
        <taxon>Fraxinus</taxon>
    </lineage>
</organism>
<dbReference type="InterPro" id="IPR036390">
    <property type="entry name" value="WH_DNA-bd_sf"/>
</dbReference>
<name>A0AAD1ZMV7_9LAMI</name>
<evidence type="ECO:0000259" key="13">
    <source>
        <dbReference type="PROSITE" id="PS00434"/>
    </source>
</evidence>
<dbReference type="AlphaFoldDB" id="A0AAD1ZMV7"/>
<comment type="similarity">
    <text evidence="9">Belongs to the HSF family.</text>
</comment>
<keyword evidence="12" id="KW-0472">Membrane</keyword>
<evidence type="ECO:0000256" key="3">
    <source>
        <dbReference type="ARBA" id="ARBA00022553"/>
    </source>
</evidence>
<dbReference type="PROSITE" id="PS00434">
    <property type="entry name" value="HSF_DOMAIN"/>
    <property type="match status" value="1"/>
</dbReference>
<evidence type="ECO:0000256" key="10">
    <source>
        <dbReference type="SAM" id="Coils"/>
    </source>
</evidence>
<feature type="coiled-coil region" evidence="10">
    <location>
        <begin position="254"/>
        <end position="281"/>
    </location>
</feature>
<keyword evidence="4" id="KW-0805">Transcription regulation</keyword>
<gene>
    <name evidence="14" type="ORF">FPE_LOCUS20142</name>
</gene>
<dbReference type="PRINTS" id="PR00056">
    <property type="entry name" value="HSFDOMAIN"/>
</dbReference>
<keyword evidence="12" id="KW-0812">Transmembrane</keyword>
<sequence>MAPSQSLIHFSPQRRNEPSRKKPFLPTILTPFIACASSCFFSSLWGILKTIQLFALFYLGSAVQSCKRDMSPLPVKQSSDSTVGTGSGGDSQRSVPTPFLTKTYQLVDDPCSDELISWNEDGTTFIVWRPAEFARDFLPKCFKHNNFSSFVRQLNTYGFRKVVPDRWEFANECFRRGQKGLLRDIQRRKISTGATTAATTAIVANAQAVTAAVPLAAVVALSPANSGDEQVLSSNSSPVAAVTPPLSLQTCTTEPELLEENERLRKENSQLRQELNKLRSLCSNVYNLLSNYVETYGNTCRVSLLEGRALNLMPEMQVRAEDNGGPKSTATAPAMEAEEEKTPRLFGVSIGAKRGRTEDDLAEDQILKCELDVKFEPLDPSTGKYQERWLHG</sequence>
<evidence type="ECO:0000256" key="8">
    <source>
        <dbReference type="ARBA" id="ARBA00023242"/>
    </source>
</evidence>
<evidence type="ECO:0000256" key="11">
    <source>
        <dbReference type="SAM" id="MobiDB-lite"/>
    </source>
</evidence>
<dbReference type="GO" id="GO:0006357">
    <property type="term" value="P:regulation of transcription by RNA polymerase II"/>
    <property type="evidence" value="ECO:0007669"/>
    <property type="project" value="TreeGrafter"/>
</dbReference>
<dbReference type="Proteomes" id="UP000834106">
    <property type="component" value="Chromosome 12"/>
</dbReference>
<feature type="transmembrane region" description="Helical" evidence="12">
    <location>
        <begin position="24"/>
        <end position="48"/>
    </location>
</feature>
<evidence type="ECO:0000256" key="1">
    <source>
        <dbReference type="ARBA" id="ARBA00004123"/>
    </source>
</evidence>
<evidence type="ECO:0000256" key="2">
    <source>
        <dbReference type="ARBA" id="ARBA00011233"/>
    </source>
</evidence>
<dbReference type="GO" id="GO:0003700">
    <property type="term" value="F:DNA-binding transcription factor activity"/>
    <property type="evidence" value="ECO:0007669"/>
    <property type="project" value="InterPro"/>
</dbReference>
<dbReference type="InterPro" id="IPR036388">
    <property type="entry name" value="WH-like_DNA-bd_sf"/>
</dbReference>
<dbReference type="GO" id="GO:0005634">
    <property type="term" value="C:nucleus"/>
    <property type="evidence" value="ECO:0007669"/>
    <property type="project" value="UniProtKB-SubCell"/>
</dbReference>
<keyword evidence="10" id="KW-0175">Coiled coil</keyword>
<keyword evidence="3" id="KW-0597">Phosphoprotein</keyword>
<evidence type="ECO:0000256" key="7">
    <source>
        <dbReference type="ARBA" id="ARBA00023163"/>
    </source>
</evidence>
<keyword evidence="6" id="KW-0238">DNA-binding</keyword>
<feature type="region of interest" description="Disordered" evidence="11">
    <location>
        <begin position="1"/>
        <end position="21"/>
    </location>
</feature>
<dbReference type="PANTHER" id="PTHR10015">
    <property type="entry name" value="HEAT SHOCK TRANSCRIPTION FACTOR"/>
    <property type="match status" value="1"/>
</dbReference>
<dbReference type="PANTHER" id="PTHR10015:SF169">
    <property type="entry name" value="HEAT STRESS TRANSCRIPTION FACTOR B-2B"/>
    <property type="match status" value="1"/>
</dbReference>
<comment type="subunit">
    <text evidence="2">Homotrimer.</text>
</comment>
<feature type="domain" description="HSF-type DNA-binding" evidence="13">
    <location>
        <begin position="138"/>
        <end position="162"/>
    </location>
</feature>
<keyword evidence="15" id="KW-1185">Reference proteome</keyword>
<keyword evidence="12" id="KW-1133">Transmembrane helix</keyword>